<sequence length="430" mass="49464">MKRKITDKLCEWKKQTNGRMPLLIYGARQVGKTFEMREFGAHYYKNTVYINFETDEKIGSYFETDIHADSVVVLLEKYYQVKIVPEETLIIFDEIQMCERALTSLKYFAEEAPEYHVMAAGSLLGVAVNREKYSFPVGKVQMLTMYPMDLEEVLWAKGKQILSDTIREHYNSNVPLEDALHEEAMQEFEHYCIIGGMPAAVKADIMRNSSIGQEEIRQMLLNSYIADMTKYADKGDTVRIFEAYDSLPAQLAKDTKKFQYKLIRSGARASQYGDAIDWLIRSGIVNKCMKCTQGFYPVVAYQDLSAFKLYYSDMGIMSARMGMSLEALRSRETEHFRGIMTENYVSIALKTNGYQLYYWESDNTAEVDFLIQKENHVIPVECKAGNHVKAKSMMVYMEKYAPAYAIRISARNFGMVQGIKSVPLYSVFCI</sequence>
<evidence type="ECO:0000259" key="2">
    <source>
        <dbReference type="Pfam" id="PF13635"/>
    </source>
</evidence>
<dbReference type="InterPro" id="IPR027417">
    <property type="entry name" value="P-loop_NTPase"/>
</dbReference>
<protein>
    <recommendedName>
        <fullName evidence="5">ATP-binding protein</fullName>
    </recommendedName>
</protein>
<dbReference type="PANTHER" id="PTHR33295:SF7">
    <property type="entry name" value="ATPASE"/>
    <property type="match status" value="1"/>
</dbReference>
<dbReference type="AlphaFoldDB" id="A0A173SLY0"/>
<evidence type="ECO:0000259" key="1">
    <source>
        <dbReference type="Pfam" id="PF13173"/>
    </source>
</evidence>
<dbReference type="Proteomes" id="UP000095453">
    <property type="component" value="Unassembled WGS sequence"/>
</dbReference>
<dbReference type="EMBL" id="CYXX01000006">
    <property type="protein sequence ID" value="CUM90699.1"/>
    <property type="molecule type" value="Genomic_DNA"/>
</dbReference>
<dbReference type="InterPro" id="IPR025420">
    <property type="entry name" value="DUF4143"/>
</dbReference>
<dbReference type="RefSeq" id="WP_055168333.1">
    <property type="nucleotide sequence ID" value="NZ_CYXX01000006.1"/>
</dbReference>
<name>A0A173SLY0_9FIRM</name>
<proteinExistence type="predicted"/>
<dbReference type="SUPFAM" id="SSF52540">
    <property type="entry name" value="P-loop containing nucleoside triphosphate hydrolases"/>
    <property type="match status" value="1"/>
</dbReference>
<dbReference type="PANTHER" id="PTHR33295">
    <property type="entry name" value="ATPASE"/>
    <property type="match status" value="1"/>
</dbReference>
<dbReference type="InterPro" id="IPR041682">
    <property type="entry name" value="AAA_14"/>
</dbReference>
<reference evidence="3 4" key="1">
    <citation type="submission" date="2015-09" db="EMBL/GenBank/DDBJ databases">
        <authorList>
            <consortium name="Pathogen Informatics"/>
        </authorList>
    </citation>
    <scope>NUCLEOTIDE SEQUENCE [LARGE SCALE GENOMIC DNA]</scope>
    <source>
        <strain evidence="3 4">2789STDY5608887</strain>
    </source>
</reference>
<feature type="domain" description="DUF4143" evidence="2">
    <location>
        <begin position="227"/>
        <end position="385"/>
    </location>
</feature>
<dbReference type="SUPFAM" id="SSF52980">
    <property type="entry name" value="Restriction endonuclease-like"/>
    <property type="match status" value="1"/>
</dbReference>
<evidence type="ECO:0000313" key="4">
    <source>
        <dbReference type="Proteomes" id="UP000095453"/>
    </source>
</evidence>
<accession>A0A173SLY0</accession>
<dbReference type="Pfam" id="PF13173">
    <property type="entry name" value="AAA_14"/>
    <property type="match status" value="1"/>
</dbReference>
<gene>
    <name evidence="3" type="ORF">ERS852444_01020</name>
</gene>
<evidence type="ECO:0008006" key="5">
    <source>
        <dbReference type="Google" id="ProtNLM"/>
    </source>
</evidence>
<dbReference type="InterPro" id="IPR011335">
    <property type="entry name" value="Restrct_endonuc-II-like"/>
</dbReference>
<evidence type="ECO:0000313" key="3">
    <source>
        <dbReference type="EMBL" id="CUM90699.1"/>
    </source>
</evidence>
<dbReference type="Pfam" id="PF13635">
    <property type="entry name" value="DUF4143"/>
    <property type="match status" value="1"/>
</dbReference>
<organism evidence="3 4">
    <name type="scientific">Roseburia inulinivorans</name>
    <dbReference type="NCBI Taxonomy" id="360807"/>
    <lineage>
        <taxon>Bacteria</taxon>
        <taxon>Bacillati</taxon>
        <taxon>Bacillota</taxon>
        <taxon>Clostridia</taxon>
        <taxon>Lachnospirales</taxon>
        <taxon>Lachnospiraceae</taxon>
        <taxon>Roseburia</taxon>
    </lineage>
</organism>
<feature type="domain" description="AAA" evidence="1">
    <location>
        <begin position="20"/>
        <end position="154"/>
    </location>
</feature>